<dbReference type="PANTHER" id="PTHR33885">
    <property type="entry name" value="PHAGE SHOCK PROTEIN C"/>
    <property type="match status" value="1"/>
</dbReference>
<organism evidence="8 9">
    <name type="scientific">Clostridium muellerianum</name>
    <dbReference type="NCBI Taxonomy" id="2716538"/>
    <lineage>
        <taxon>Bacteria</taxon>
        <taxon>Bacillati</taxon>
        <taxon>Bacillota</taxon>
        <taxon>Clostridia</taxon>
        <taxon>Eubacteriales</taxon>
        <taxon>Clostridiaceae</taxon>
        <taxon>Clostridium</taxon>
    </lineage>
</organism>
<keyword evidence="3 6" id="KW-0812">Transmembrane</keyword>
<dbReference type="AlphaFoldDB" id="A0A7Y0EMI9"/>
<evidence type="ECO:0000313" key="8">
    <source>
        <dbReference type="EMBL" id="NMM65847.1"/>
    </source>
</evidence>
<dbReference type="Proteomes" id="UP000537131">
    <property type="component" value="Unassembled WGS sequence"/>
</dbReference>
<keyword evidence="4 6" id="KW-1133">Transmembrane helix</keyword>
<gene>
    <name evidence="8" type="ORF">HBE96_25035</name>
</gene>
<reference evidence="8 9" key="1">
    <citation type="submission" date="2020-06" db="EMBL/GenBank/DDBJ databases">
        <title>Complete Genome Sequence of Clostridium muelleri sp. nov. P21T, an Acid-Alcohol Producing Acetogen Isolated from Old Hay.</title>
        <authorList>
            <person name="Duncan K.E."/>
            <person name="Tanner R.S."/>
        </authorList>
    </citation>
    <scope>NUCLEOTIDE SEQUENCE [LARGE SCALE GENOMIC DNA]</scope>
    <source>
        <strain evidence="8 9">P21</strain>
    </source>
</reference>
<name>A0A7Y0EMI9_9CLOT</name>
<dbReference type="Pfam" id="PF04024">
    <property type="entry name" value="PspC"/>
    <property type="match status" value="1"/>
</dbReference>
<keyword evidence="5 6" id="KW-0472">Membrane</keyword>
<protein>
    <submittedName>
        <fullName evidence="8">PspC domain-containing protein</fullName>
    </submittedName>
</protein>
<accession>A0A7Y0EMI9</accession>
<comment type="subcellular location">
    <subcellularLocation>
        <location evidence="1">Cell membrane</location>
        <topology evidence="1">Single-pass membrane protein</topology>
    </subcellularLocation>
</comment>
<keyword evidence="2" id="KW-1003">Cell membrane</keyword>
<evidence type="ECO:0000256" key="3">
    <source>
        <dbReference type="ARBA" id="ARBA00022692"/>
    </source>
</evidence>
<evidence type="ECO:0000256" key="1">
    <source>
        <dbReference type="ARBA" id="ARBA00004162"/>
    </source>
</evidence>
<evidence type="ECO:0000256" key="2">
    <source>
        <dbReference type="ARBA" id="ARBA00022475"/>
    </source>
</evidence>
<feature type="domain" description="Phage shock protein PspC N-terminal" evidence="7">
    <location>
        <begin position="3"/>
        <end position="60"/>
    </location>
</feature>
<dbReference type="InterPro" id="IPR052027">
    <property type="entry name" value="PspC"/>
</dbReference>
<proteinExistence type="predicted"/>
<dbReference type="InterPro" id="IPR007168">
    <property type="entry name" value="Phageshock_PspC_N"/>
</dbReference>
<dbReference type="RefSeq" id="WP_169300438.1">
    <property type="nucleotide sequence ID" value="NZ_JABBNI010000067.1"/>
</dbReference>
<dbReference type="GO" id="GO:0005886">
    <property type="term" value="C:plasma membrane"/>
    <property type="evidence" value="ECO:0007669"/>
    <property type="project" value="UniProtKB-SubCell"/>
</dbReference>
<dbReference type="EMBL" id="JABBNI010000067">
    <property type="protein sequence ID" value="NMM65847.1"/>
    <property type="molecule type" value="Genomic_DNA"/>
</dbReference>
<dbReference type="PANTHER" id="PTHR33885:SF3">
    <property type="entry name" value="PHAGE SHOCK PROTEIN C"/>
    <property type="match status" value="1"/>
</dbReference>
<keyword evidence="9" id="KW-1185">Reference proteome</keyword>
<feature type="transmembrane region" description="Helical" evidence="6">
    <location>
        <begin position="34"/>
        <end position="57"/>
    </location>
</feature>
<sequence length="63" mass="7236">MKKRLYRIREGKMIAGVCGGIAKYFDVNPKVLRLLWMVFFAAYGSGLVTYILFSIFVPKESKN</sequence>
<comment type="caution">
    <text evidence="8">The sequence shown here is derived from an EMBL/GenBank/DDBJ whole genome shotgun (WGS) entry which is preliminary data.</text>
</comment>
<evidence type="ECO:0000313" key="9">
    <source>
        <dbReference type="Proteomes" id="UP000537131"/>
    </source>
</evidence>
<evidence type="ECO:0000256" key="6">
    <source>
        <dbReference type="SAM" id="Phobius"/>
    </source>
</evidence>
<evidence type="ECO:0000259" key="7">
    <source>
        <dbReference type="Pfam" id="PF04024"/>
    </source>
</evidence>
<evidence type="ECO:0000256" key="5">
    <source>
        <dbReference type="ARBA" id="ARBA00023136"/>
    </source>
</evidence>
<evidence type="ECO:0000256" key="4">
    <source>
        <dbReference type="ARBA" id="ARBA00022989"/>
    </source>
</evidence>